<name>A0ABQ0AAQ3_9GAMM</name>
<keyword evidence="7 8" id="KW-0408">Iron</keyword>
<keyword evidence="4" id="KW-0732">Signal</keyword>
<gene>
    <name evidence="10" type="ORF">NBRC116591_25490</name>
</gene>
<comment type="subcellular location">
    <subcellularLocation>
        <location evidence="1">Periplasm</location>
    </subcellularLocation>
</comment>
<dbReference type="PROSITE" id="PS51007">
    <property type="entry name" value="CYTC"/>
    <property type="match status" value="1"/>
</dbReference>
<evidence type="ECO:0000256" key="5">
    <source>
        <dbReference type="ARBA" id="ARBA00022764"/>
    </source>
</evidence>
<dbReference type="Gene3D" id="1.10.760.10">
    <property type="entry name" value="Cytochrome c-like domain"/>
    <property type="match status" value="2"/>
</dbReference>
<evidence type="ECO:0000256" key="2">
    <source>
        <dbReference type="ARBA" id="ARBA00022617"/>
    </source>
</evidence>
<evidence type="ECO:0000313" key="10">
    <source>
        <dbReference type="EMBL" id="GAA6168738.1"/>
    </source>
</evidence>
<feature type="domain" description="Cytochrome c" evidence="9">
    <location>
        <begin position="205"/>
        <end position="357"/>
    </location>
</feature>
<dbReference type="InterPro" id="IPR009056">
    <property type="entry name" value="Cyt_c-like_dom"/>
</dbReference>
<keyword evidence="3 8" id="KW-0479">Metal-binding</keyword>
<dbReference type="InterPro" id="IPR036909">
    <property type="entry name" value="Cyt_c-like_dom_sf"/>
</dbReference>
<dbReference type="PANTHER" id="PTHR30600:SF14">
    <property type="entry name" value="CYTOCHROME C PEROXIDASE"/>
    <property type="match status" value="1"/>
</dbReference>
<keyword evidence="2 8" id="KW-0349">Heme</keyword>
<keyword evidence="5" id="KW-0574">Periplasm</keyword>
<reference evidence="10 11" key="1">
    <citation type="submission" date="2024-04" db="EMBL/GenBank/DDBJ databases">
        <title>Draft genome sequence of Sessilibacter corallicola NBRC 116591.</title>
        <authorList>
            <person name="Miyakawa T."/>
            <person name="Kusuya Y."/>
            <person name="Miura T."/>
        </authorList>
    </citation>
    <scope>NUCLEOTIDE SEQUENCE [LARGE SCALE GENOMIC DNA]</scope>
    <source>
        <strain evidence="10 11">KU-00831-HH</strain>
    </source>
</reference>
<evidence type="ECO:0000259" key="9">
    <source>
        <dbReference type="PROSITE" id="PS51007"/>
    </source>
</evidence>
<evidence type="ECO:0000256" key="7">
    <source>
        <dbReference type="ARBA" id="ARBA00023004"/>
    </source>
</evidence>
<dbReference type="RefSeq" id="WP_353303490.1">
    <property type="nucleotide sequence ID" value="NZ_BAABWN010000008.1"/>
</dbReference>
<dbReference type="InterPro" id="IPR023929">
    <property type="entry name" value="MbnH-like"/>
</dbReference>
<dbReference type="PROSITE" id="PS51257">
    <property type="entry name" value="PROKAR_LIPOPROTEIN"/>
    <property type="match status" value="1"/>
</dbReference>
<dbReference type="PANTHER" id="PTHR30600">
    <property type="entry name" value="CYTOCHROME C PEROXIDASE-RELATED"/>
    <property type="match status" value="1"/>
</dbReference>
<proteinExistence type="predicted"/>
<evidence type="ECO:0000256" key="3">
    <source>
        <dbReference type="ARBA" id="ARBA00022723"/>
    </source>
</evidence>
<keyword evidence="11" id="KW-1185">Reference proteome</keyword>
<evidence type="ECO:0000313" key="11">
    <source>
        <dbReference type="Proteomes" id="UP001465153"/>
    </source>
</evidence>
<dbReference type="Pfam" id="PF03150">
    <property type="entry name" value="CCP_MauG"/>
    <property type="match status" value="1"/>
</dbReference>
<dbReference type="InterPro" id="IPR026259">
    <property type="entry name" value="MauG/Cytc_peroxidase"/>
</dbReference>
<comment type="caution">
    <text evidence="10">The sequence shown here is derived from an EMBL/GenBank/DDBJ whole genome shotgun (WGS) entry which is preliminary data.</text>
</comment>
<keyword evidence="6" id="KW-0560">Oxidoreductase</keyword>
<dbReference type="EMBL" id="BAABWN010000008">
    <property type="protein sequence ID" value="GAA6168738.1"/>
    <property type="molecule type" value="Genomic_DNA"/>
</dbReference>
<evidence type="ECO:0000256" key="1">
    <source>
        <dbReference type="ARBA" id="ARBA00004418"/>
    </source>
</evidence>
<dbReference type="InterPro" id="IPR004852">
    <property type="entry name" value="Di-haem_cyt_c_peroxidsae"/>
</dbReference>
<accession>A0ABQ0AAQ3</accession>
<dbReference type="Proteomes" id="UP001465153">
    <property type="component" value="Unassembled WGS sequence"/>
</dbReference>
<protein>
    <submittedName>
        <fullName evidence="10">Di-heme enzyme</fullName>
    </submittedName>
</protein>
<dbReference type="InterPro" id="IPR051395">
    <property type="entry name" value="Cytochrome_c_Peroxidase/MauG"/>
</dbReference>
<dbReference type="NCBIfam" id="TIGR04039">
    <property type="entry name" value="MXAN_0977_Heme2"/>
    <property type="match status" value="1"/>
</dbReference>
<dbReference type="PIRSF" id="PIRSF000294">
    <property type="entry name" value="Cytochrome-c_peroxidase"/>
    <property type="match status" value="1"/>
</dbReference>
<organism evidence="10 11">
    <name type="scientific">Sessilibacter corallicola</name>
    <dbReference type="NCBI Taxonomy" id="2904075"/>
    <lineage>
        <taxon>Bacteria</taxon>
        <taxon>Pseudomonadati</taxon>
        <taxon>Pseudomonadota</taxon>
        <taxon>Gammaproteobacteria</taxon>
        <taxon>Cellvibrionales</taxon>
        <taxon>Cellvibrionaceae</taxon>
        <taxon>Sessilibacter</taxon>
    </lineage>
</organism>
<sequence length="375" mass="42373">MVRFLLVVFVSFVLVACGGKQPESDYEWNLPKGYPRPTIPHDNPMTEARVQLGRYLFYDNNLSANKAQSCASCHIQSLAFSEPLPVSVGSTGEILKRNASSLVNVGYNATLTWAHPYLRSIERQVLIPMFNEEPLELGITGFEDEIMARFDNDLYKPLFKEAFGDEEVEFDRIAKALSAFVRSLVSFNSPFDRYANMGIDDAMTEQEIRGMDVFFSEEFDCHHCHGGFNFTQSIDEDEEIDEHRPFHNIGMYNIDGKGSYPTDHVGAFEITRRKKDMGGFRAPTLRNVGVSAPYMHDGSFTTLEEVLDFYIAGGRLIEDGPFKGDGRENPYKSQFVRPLEMSDEQKTDLIAFLKALTDEEFLTNPAHSNPFVGAD</sequence>
<evidence type="ECO:0000256" key="6">
    <source>
        <dbReference type="ARBA" id="ARBA00023002"/>
    </source>
</evidence>
<dbReference type="SUPFAM" id="SSF46626">
    <property type="entry name" value="Cytochrome c"/>
    <property type="match status" value="2"/>
</dbReference>
<evidence type="ECO:0000256" key="4">
    <source>
        <dbReference type="ARBA" id="ARBA00022729"/>
    </source>
</evidence>
<evidence type="ECO:0000256" key="8">
    <source>
        <dbReference type="PROSITE-ProRule" id="PRU00433"/>
    </source>
</evidence>